<sequence length="107" mass="11421">MAIRVGWVLLLGGSVGAVTSLGTVAFMWALDSLNDLLLWLPRIANQAQTGTWWLLVLFAVPVVGGLLVGLICRTLPNSRACGPADVVESVQTFRGRMPMDEGGRSIV</sequence>
<feature type="transmembrane region" description="Helical" evidence="1">
    <location>
        <begin position="50"/>
        <end position="72"/>
    </location>
</feature>
<proteinExistence type="predicted"/>
<dbReference type="EMBL" id="UINC01042476">
    <property type="protein sequence ID" value="SVB45169.1"/>
    <property type="molecule type" value="Genomic_DNA"/>
</dbReference>
<organism evidence="2">
    <name type="scientific">marine metagenome</name>
    <dbReference type="NCBI Taxonomy" id="408172"/>
    <lineage>
        <taxon>unclassified sequences</taxon>
        <taxon>metagenomes</taxon>
        <taxon>ecological metagenomes</taxon>
    </lineage>
</organism>
<dbReference type="InterPro" id="IPR014743">
    <property type="entry name" value="Cl-channel_core"/>
</dbReference>
<feature type="transmembrane region" description="Helical" evidence="1">
    <location>
        <begin position="7"/>
        <end position="30"/>
    </location>
</feature>
<keyword evidence="1" id="KW-0472">Membrane</keyword>
<gene>
    <name evidence="2" type="ORF">METZ01_LOCUS198023</name>
</gene>
<accession>A0A382E430</accession>
<reference evidence="2" key="1">
    <citation type="submission" date="2018-05" db="EMBL/GenBank/DDBJ databases">
        <authorList>
            <person name="Lanie J.A."/>
            <person name="Ng W.-L."/>
            <person name="Kazmierczak K.M."/>
            <person name="Andrzejewski T.M."/>
            <person name="Davidsen T.M."/>
            <person name="Wayne K.J."/>
            <person name="Tettelin H."/>
            <person name="Glass J.I."/>
            <person name="Rusch D."/>
            <person name="Podicherti R."/>
            <person name="Tsui H.-C.T."/>
            <person name="Winkler M.E."/>
        </authorList>
    </citation>
    <scope>NUCLEOTIDE SEQUENCE</scope>
</reference>
<evidence type="ECO:0000313" key="2">
    <source>
        <dbReference type="EMBL" id="SVB45169.1"/>
    </source>
</evidence>
<keyword evidence="1" id="KW-0812">Transmembrane</keyword>
<protein>
    <submittedName>
        <fullName evidence="2">Uncharacterized protein</fullName>
    </submittedName>
</protein>
<keyword evidence="1" id="KW-1133">Transmembrane helix</keyword>
<dbReference type="AlphaFoldDB" id="A0A382E430"/>
<evidence type="ECO:0000256" key="1">
    <source>
        <dbReference type="SAM" id="Phobius"/>
    </source>
</evidence>
<feature type="non-terminal residue" evidence="2">
    <location>
        <position position="107"/>
    </location>
</feature>
<name>A0A382E430_9ZZZZ</name>
<dbReference type="Gene3D" id="1.10.3080.10">
    <property type="entry name" value="Clc chloride channel"/>
    <property type="match status" value="1"/>
</dbReference>
<dbReference type="SUPFAM" id="SSF81340">
    <property type="entry name" value="Clc chloride channel"/>
    <property type="match status" value="1"/>
</dbReference>